<dbReference type="CDD" id="cd08861">
    <property type="entry name" value="OtcD1_ARO-CYC_like"/>
    <property type="match status" value="2"/>
</dbReference>
<organism evidence="1 2">
    <name type="scientific">Streptacidiphilus cavernicola</name>
    <dbReference type="NCBI Taxonomy" id="3342716"/>
    <lineage>
        <taxon>Bacteria</taxon>
        <taxon>Bacillati</taxon>
        <taxon>Actinomycetota</taxon>
        <taxon>Actinomycetes</taxon>
        <taxon>Kitasatosporales</taxon>
        <taxon>Streptomycetaceae</taxon>
        <taxon>Streptacidiphilus</taxon>
    </lineage>
</organism>
<dbReference type="Gene3D" id="3.30.530.20">
    <property type="match status" value="2"/>
</dbReference>
<evidence type="ECO:0000313" key="2">
    <source>
        <dbReference type="Proteomes" id="UP001592531"/>
    </source>
</evidence>
<gene>
    <name evidence="1" type="ORF">ACEZDE_05910</name>
</gene>
<dbReference type="RefSeq" id="WP_380533192.1">
    <property type="nucleotide sequence ID" value="NZ_JBHFAB010000003.1"/>
</dbReference>
<accession>A0ABV6VQZ1</accession>
<reference evidence="1 2" key="1">
    <citation type="submission" date="2024-09" db="EMBL/GenBank/DDBJ databases">
        <authorList>
            <person name="Lee S.D."/>
        </authorList>
    </citation>
    <scope>NUCLEOTIDE SEQUENCE [LARGE SCALE GENOMIC DNA]</scope>
    <source>
        <strain evidence="1 2">N8-3</strain>
    </source>
</reference>
<proteinExistence type="predicted"/>
<comment type="caution">
    <text evidence="1">The sequence shown here is derived from an EMBL/GenBank/DDBJ whole genome shotgun (WGS) entry which is preliminary data.</text>
</comment>
<name>A0ABV6VQZ1_9ACTN</name>
<keyword evidence="2" id="KW-1185">Reference proteome</keyword>
<dbReference type="EMBL" id="JBHFAB010000003">
    <property type="protein sequence ID" value="MFC1416174.1"/>
    <property type="molecule type" value="Genomic_DNA"/>
</dbReference>
<dbReference type="Pfam" id="PF10604">
    <property type="entry name" value="Polyketide_cyc2"/>
    <property type="match status" value="2"/>
</dbReference>
<protein>
    <submittedName>
        <fullName evidence="1">Aromatase/cyclase</fullName>
    </submittedName>
</protein>
<dbReference type="InterPro" id="IPR023393">
    <property type="entry name" value="START-like_dom_sf"/>
</dbReference>
<evidence type="ECO:0000313" key="1">
    <source>
        <dbReference type="EMBL" id="MFC1416174.1"/>
    </source>
</evidence>
<dbReference type="InterPro" id="IPR019587">
    <property type="entry name" value="Polyketide_cyclase/dehydratase"/>
</dbReference>
<dbReference type="Proteomes" id="UP001592531">
    <property type="component" value="Unassembled WGS sequence"/>
</dbReference>
<dbReference type="SUPFAM" id="SSF55961">
    <property type="entry name" value="Bet v1-like"/>
    <property type="match status" value="2"/>
</dbReference>
<sequence>MTTTPTEQNTATTHVTEHAVTVSARPEAVFGLIADVSGWPQLFGPTIHVEVLEETPLDGSRSEQLLRIWATAGERARAWTSHRVLDPAAGTVEFRQVVSAPPVQSMGGTWIVEADGEGSRVTLLHDYQAVDDDPEAVELIEAAVERNSTAELAALKHGAELGDLRDELLFTFSDSQRIHGSAEDVFAFLDRADLWPVRLPHVARLALAEDDPGIQHMDMDTRSPDGSTHNTTSIRVTDAAAATIVYKQLRVPPVMAVHTGRWVIEPDPDGEAGVVVATSWHTVVLAPEGISSVLGPDRTLAEARDMVRNALGTNSSTTLRHAGQFAEEARAHA</sequence>